<accession>A0A8X6JEN1</accession>
<dbReference type="SMART" id="SM00355">
    <property type="entry name" value="ZnF_C2H2"/>
    <property type="match status" value="1"/>
</dbReference>
<reference evidence="6" key="1">
    <citation type="submission" date="2020-07" db="EMBL/GenBank/DDBJ databases">
        <title>Multicomponent nature underlies the extraordinary mechanical properties of spider dragline silk.</title>
        <authorList>
            <person name="Kono N."/>
            <person name="Nakamura H."/>
            <person name="Mori M."/>
            <person name="Yoshida Y."/>
            <person name="Ohtoshi R."/>
            <person name="Malay A.D."/>
            <person name="Moran D.A.P."/>
            <person name="Tomita M."/>
            <person name="Numata K."/>
            <person name="Arakawa K."/>
        </authorList>
    </citation>
    <scope>NUCLEOTIDE SEQUENCE</scope>
</reference>
<dbReference type="InterPro" id="IPR036236">
    <property type="entry name" value="Znf_C2H2_sf"/>
</dbReference>
<feature type="domain" description="C2H2-type" evidence="5">
    <location>
        <begin position="91"/>
        <end position="118"/>
    </location>
</feature>
<dbReference type="Gene3D" id="3.30.160.60">
    <property type="entry name" value="Classic Zinc Finger"/>
    <property type="match status" value="1"/>
</dbReference>
<organism evidence="6 7">
    <name type="scientific">Trichonephila clavata</name>
    <name type="common">Joro spider</name>
    <name type="synonym">Nephila clavata</name>
    <dbReference type="NCBI Taxonomy" id="2740835"/>
    <lineage>
        <taxon>Eukaryota</taxon>
        <taxon>Metazoa</taxon>
        <taxon>Ecdysozoa</taxon>
        <taxon>Arthropoda</taxon>
        <taxon>Chelicerata</taxon>
        <taxon>Arachnida</taxon>
        <taxon>Araneae</taxon>
        <taxon>Araneomorphae</taxon>
        <taxon>Entelegynae</taxon>
        <taxon>Araneoidea</taxon>
        <taxon>Nephilidae</taxon>
        <taxon>Trichonephila</taxon>
    </lineage>
</organism>
<evidence type="ECO:0000256" key="3">
    <source>
        <dbReference type="ARBA" id="ARBA00022833"/>
    </source>
</evidence>
<evidence type="ECO:0000256" key="1">
    <source>
        <dbReference type="ARBA" id="ARBA00022723"/>
    </source>
</evidence>
<dbReference type="InterPro" id="IPR013087">
    <property type="entry name" value="Znf_C2H2_type"/>
</dbReference>
<dbReference type="GO" id="GO:0005634">
    <property type="term" value="C:nucleus"/>
    <property type="evidence" value="ECO:0007669"/>
    <property type="project" value="UniProtKB-ARBA"/>
</dbReference>
<evidence type="ECO:0000256" key="4">
    <source>
        <dbReference type="PROSITE-ProRule" id="PRU00042"/>
    </source>
</evidence>
<dbReference type="PANTHER" id="PTHR31511:SF12">
    <property type="entry name" value="RHO TERMINATION FACTOR N-TERMINAL DOMAIN-CONTAINING PROTEIN"/>
    <property type="match status" value="1"/>
</dbReference>
<dbReference type="SUPFAM" id="SSF57667">
    <property type="entry name" value="beta-beta-alpha zinc fingers"/>
    <property type="match status" value="1"/>
</dbReference>
<dbReference type="Proteomes" id="UP000887116">
    <property type="component" value="Unassembled WGS sequence"/>
</dbReference>
<dbReference type="EMBL" id="BMAO01028169">
    <property type="protein sequence ID" value="GFR22523.1"/>
    <property type="molecule type" value="Genomic_DNA"/>
</dbReference>
<keyword evidence="3" id="KW-0862">Zinc</keyword>
<keyword evidence="7" id="KW-1185">Reference proteome</keyword>
<evidence type="ECO:0000259" key="5">
    <source>
        <dbReference type="PROSITE" id="PS50157"/>
    </source>
</evidence>
<comment type="caution">
    <text evidence="6">The sequence shown here is derived from an EMBL/GenBank/DDBJ whole genome shotgun (WGS) entry which is preliminary data.</text>
</comment>
<keyword evidence="1" id="KW-0479">Metal-binding</keyword>
<evidence type="ECO:0000313" key="7">
    <source>
        <dbReference type="Proteomes" id="UP000887116"/>
    </source>
</evidence>
<dbReference type="GO" id="GO:0008270">
    <property type="term" value="F:zinc ion binding"/>
    <property type="evidence" value="ECO:0007669"/>
    <property type="project" value="UniProtKB-KW"/>
</dbReference>
<proteinExistence type="predicted"/>
<name>A0A8X6JEN1_TRICU</name>
<dbReference type="AlphaFoldDB" id="A0A8X6JEN1"/>
<sequence>MEALTKNSTTPDVEDWDVSFGIPMNELKEILNAAELAEEFADDDPKWDETQPCIERMPSTSKQAASILNIEPSTLTNLEGTRDARASLSSKVCNVCRKTFSRVDALLRHMRTHTKKKKKRTHVIYVIKKKKRLLKWYAVVQATLTRTTQENDVEYITPHFRSNCVVELMENTIAEHLESAFKKIQNSFEEFTQRGSGWTLEKILKLELNIAKYRPLSPSNYIPLPKKLTDKKAILNIKNEDQKCFVWCLLAHKLKIDYKKNANSIHHYIPHESEIKLGNVKCPVHVTNISTLEKLNNVRINVFGFEDEIFPLYVSSREDLDCINLLYISNEERQHPCLIRNFSRLIGDLSKHKSTAHICYRCLHRFCQEDLLQEHLNYCKNVSPQKIKMPSPDRNILQFQKIEFQHKVPFIIYADFESIIIPYHSVQPKNQSAYTEKIARHEPCGYAYVVTFT</sequence>
<keyword evidence="2 4" id="KW-0863">Zinc-finger</keyword>
<dbReference type="PROSITE" id="PS00028">
    <property type="entry name" value="ZINC_FINGER_C2H2_1"/>
    <property type="match status" value="1"/>
</dbReference>
<evidence type="ECO:0000256" key="2">
    <source>
        <dbReference type="ARBA" id="ARBA00022771"/>
    </source>
</evidence>
<dbReference type="OrthoDB" id="6436795at2759"/>
<evidence type="ECO:0000313" key="6">
    <source>
        <dbReference type="EMBL" id="GFR22523.1"/>
    </source>
</evidence>
<dbReference type="PROSITE" id="PS50157">
    <property type="entry name" value="ZINC_FINGER_C2H2_2"/>
    <property type="match status" value="1"/>
</dbReference>
<gene>
    <name evidence="6" type="primary">Fezf1</name>
    <name evidence="6" type="ORF">TNCT_522021</name>
</gene>
<dbReference type="FunFam" id="3.30.160.60:FF:000446">
    <property type="entry name" value="Zinc finger protein"/>
    <property type="match status" value="1"/>
</dbReference>
<protein>
    <submittedName>
        <fullName evidence="6">Fez family zinc finger protein 1</fullName>
    </submittedName>
</protein>
<dbReference type="PANTHER" id="PTHR31511">
    <property type="entry name" value="PROTEIN CBG23764"/>
    <property type="match status" value="1"/>
</dbReference>